<keyword evidence="2" id="KW-0732">Signal</keyword>
<dbReference type="Pfam" id="PF06585">
    <property type="entry name" value="JHBP"/>
    <property type="match status" value="1"/>
</dbReference>
<dbReference type="PANTHER" id="PTHR11008">
    <property type="entry name" value="PROTEIN TAKEOUT-LIKE PROTEIN"/>
    <property type="match status" value="1"/>
</dbReference>
<feature type="compositionally biased region" description="Low complexity" evidence="1">
    <location>
        <begin position="330"/>
        <end position="340"/>
    </location>
</feature>
<dbReference type="SMART" id="SM00700">
    <property type="entry name" value="JHBP"/>
    <property type="match status" value="1"/>
</dbReference>
<evidence type="ECO:0000313" key="3">
    <source>
        <dbReference type="EMBL" id="GIY04621.1"/>
    </source>
</evidence>
<proteinExistence type="predicted"/>
<feature type="region of interest" description="Disordered" evidence="1">
    <location>
        <begin position="126"/>
        <end position="179"/>
    </location>
</feature>
<feature type="signal peptide" evidence="2">
    <location>
        <begin position="1"/>
        <end position="19"/>
    </location>
</feature>
<accession>A0AAV4Q6D1</accession>
<dbReference type="EMBL" id="BPLQ01003956">
    <property type="protein sequence ID" value="GIY04621.1"/>
    <property type="molecule type" value="Genomic_DNA"/>
</dbReference>
<feature type="chain" id="PRO_5043697060" evidence="2">
    <location>
        <begin position="20"/>
        <end position="612"/>
    </location>
</feature>
<comment type="caution">
    <text evidence="3">The sequence shown here is derived from an EMBL/GenBank/DDBJ whole genome shotgun (WGS) entry which is preliminary data.</text>
</comment>
<dbReference type="Proteomes" id="UP001054837">
    <property type="component" value="Unassembled WGS sequence"/>
</dbReference>
<protein>
    <submittedName>
        <fullName evidence="3">Uncharacterized protein</fullName>
    </submittedName>
</protein>
<evidence type="ECO:0000256" key="1">
    <source>
        <dbReference type="SAM" id="MobiDB-lite"/>
    </source>
</evidence>
<evidence type="ECO:0000256" key="2">
    <source>
        <dbReference type="SAM" id="SignalP"/>
    </source>
</evidence>
<dbReference type="InterPro" id="IPR010562">
    <property type="entry name" value="Haemolymph_juvenile_hormone-bd"/>
</dbReference>
<dbReference type="Gene3D" id="3.15.10.30">
    <property type="entry name" value="Haemolymph juvenile hormone binding protein"/>
    <property type="match status" value="1"/>
</dbReference>
<feature type="region of interest" description="Disordered" evidence="1">
    <location>
        <begin position="27"/>
        <end position="62"/>
    </location>
</feature>
<feature type="region of interest" description="Disordered" evidence="1">
    <location>
        <begin position="316"/>
        <end position="361"/>
    </location>
</feature>
<dbReference type="InterPro" id="IPR038606">
    <property type="entry name" value="To_sf"/>
</dbReference>
<reference evidence="3 4" key="1">
    <citation type="submission" date="2021-06" db="EMBL/GenBank/DDBJ databases">
        <title>Caerostris darwini draft genome.</title>
        <authorList>
            <person name="Kono N."/>
            <person name="Arakawa K."/>
        </authorList>
    </citation>
    <scope>NUCLEOTIDE SEQUENCE [LARGE SCALE GENOMIC DNA]</scope>
</reference>
<feature type="compositionally biased region" description="Polar residues" evidence="1">
    <location>
        <begin position="43"/>
        <end position="54"/>
    </location>
</feature>
<keyword evidence="4" id="KW-1185">Reference proteome</keyword>
<dbReference type="PANTHER" id="PTHR11008:SF9">
    <property type="entry name" value="PROTEIN TAKEOUT-LIKE PROTEIN"/>
    <property type="match status" value="1"/>
</dbReference>
<dbReference type="AlphaFoldDB" id="A0AAV4Q6D1"/>
<evidence type="ECO:0000313" key="4">
    <source>
        <dbReference type="Proteomes" id="UP001054837"/>
    </source>
</evidence>
<organism evidence="3 4">
    <name type="scientific">Caerostris darwini</name>
    <dbReference type="NCBI Taxonomy" id="1538125"/>
    <lineage>
        <taxon>Eukaryota</taxon>
        <taxon>Metazoa</taxon>
        <taxon>Ecdysozoa</taxon>
        <taxon>Arthropoda</taxon>
        <taxon>Chelicerata</taxon>
        <taxon>Arachnida</taxon>
        <taxon>Araneae</taxon>
        <taxon>Araneomorphae</taxon>
        <taxon>Entelegynae</taxon>
        <taxon>Araneoidea</taxon>
        <taxon>Araneidae</taxon>
        <taxon>Caerostris</taxon>
    </lineage>
</organism>
<gene>
    <name evidence="3" type="primary">AVEN_79688_1</name>
    <name evidence="3" type="ORF">CDAR_595771</name>
</gene>
<feature type="region of interest" description="Disordered" evidence="1">
    <location>
        <begin position="235"/>
        <end position="304"/>
    </location>
</feature>
<sequence length="612" mass="70683">MENHWMVVFLLFAVRLALAQTDVSDESLTSRITSDSDSDYKSTEQTTTSFVASSTDDKTAEKPSVAEVLFRAPSSIKTATIGQRVKVPETSSVYALPWVSEEITEKTTFPPVITTQSTVQVQQNQWQQQRNQYKPQPQQQIQQQEKVQQHQPQVQQQTHVPQQERVPQHQQEQTHQQVQQQYQPQVQQTHQQVQQQHQPQVQQVQQQYQPQVQQTYQQHVQQQQPQVQQTHQQRVQQQQPQVQQTHQQHVQQQSQIPNYQQRQQQQSQVPNFQHRQQQQHQFYQQRQQQQQQEQQKQEHPNQQQGFQEIDNISKGKQYKATSVKTVPPAQEVQQQETVNEVDPKTKSPAPLQSQPSEEERLKKADEALEQFFNDILQNLSVKMKTGMDEPAGEILDPVKLDEMQLQPLVAGEVFDVKMKDITVGGLSDYKITQLESQLNESRIKIGIHYPKLYANCLFRANGSLYEIFKVTGKGNATIFFNEVHARTVLYLTKDNGVLQVTSADQPYVDFSSAEIHFLDEDAKEGSEPVKAETVATQLGPLYFWVLTANAVDKIDYPLALYFNKALQDFPLKNFLEGHTFRQRHLRIHVPHNPIPYAFVSSDFGEQVKASSS</sequence>
<name>A0AAV4Q6D1_9ARAC</name>